<comment type="similarity">
    <text evidence="1 2">Belongs to the GST superfamily.</text>
</comment>
<dbReference type="Pfam" id="PF02798">
    <property type="entry name" value="GST_N"/>
    <property type="match status" value="1"/>
</dbReference>
<feature type="domain" description="GST C-terminal" evidence="4">
    <location>
        <begin position="62"/>
        <end position="198"/>
    </location>
</feature>
<evidence type="ECO:0000313" key="6">
    <source>
        <dbReference type="Proteomes" id="UP000249363"/>
    </source>
</evidence>
<dbReference type="STRING" id="1196081.A0A364L950"/>
<dbReference type="AlphaFoldDB" id="A0A364L950"/>
<dbReference type="InterPro" id="IPR004046">
    <property type="entry name" value="GST_C"/>
</dbReference>
<evidence type="ECO:0000259" key="4">
    <source>
        <dbReference type="PROSITE" id="PS50405"/>
    </source>
</evidence>
<feature type="domain" description="GST N-terminal" evidence="3">
    <location>
        <begin position="1"/>
        <end position="56"/>
    </location>
</feature>
<proteinExistence type="inferred from homology"/>
<comment type="caution">
    <text evidence="5">The sequence shown here is derived from an EMBL/GenBank/DDBJ whole genome shotgun (WGS) entry which is preliminary data.</text>
</comment>
<dbReference type="Proteomes" id="UP000249363">
    <property type="component" value="Unassembled WGS sequence"/>
</dbReference>
<dbReference type="OrthoDB" id="249703at2759"/>
<keyword evidence="6" id="KW-1185">Reference proteome</keyword>
<dbReference type="InterPro" id="IPR004045">
    <property type="entry name" value="Glutathione_S-Trfase_N"/>
</dbReference>
<dbReference type="GO" id="GO:0006414">
    <property type="term" value="P:translational elongation"/>
    <property type="evidence" value="ECO:0007669"/>
    <property type="project" value="TreeGrafter"/>
</dbReference>
<dbReference type="PROSITE" id="PS50404">
    <property type="entry name" value="GST_NTER"/>
    <property type="match status" value="1"/>
</dbReference>
<name>A0A364L950_TALAM</name>
<dbReference type="GO" id="GO:0005737">
    <property type="term" value="C:cytoplasm"/>
    <property type="evidence" value="ECO:0007669"/>
    <property type="project" value="TreeGrafter"/>
</dbReference>
<accession>A0A364L950</accession>
<dbReference type="InterPro" id="IPR050802">
    <property type="entry name" value="EF-GSTs"/>
</dbReference>
<dbReference type="Gene3D" id="1.20.1050.10">
    <property type="match status" value="1"/>
</dbReference>
<dbReference type="SUPFAM" id="SSF47616">
    <property type="entry name" value="GST C-terminal domain-like"/>
    <property type="match status" value="1"/>
</dbReference>
<sequence length="201" mass="22930">MNLVEVQPRRNIRREEYVSKFPLSQGKIPGLEGPKISLTETIAISLYLARLSNTAHLLGDGSLEQEAQVISYVSWANEELLNILAKWYLPLIPNFANPPPYDREAVELGKKQSLALLNKVEEQIGPKAYLVGNSLTLADIFLAIFISRGLEWVLGAEWRERHPNIMRYFLRFADMPEVKEVVPHFILIDKETANEDPYAKK</sequence>
<dbReference type="RefSeq" id="XP_040736856.1">
    <property type="nucleotide sequence ID" value="XM_040881150.1"/>
</dbReference>
<protein>
    <recommendedName>
        <fullName evidence="7">GST C-terminal domain-containing protein</fullName>
    </recommendedName>
</protein>
<organism evidence="5 6">
    <name type="scientific">Talaromyces amestolkiae</name>
    <dbReference type="NCBI Taxonomy" id="1196081"/>
    <lineage>
        <taxon>Eukaryota</taxon>
        <taxon>Fungi</taxon>
        <taxon>Dikarya</taxon>
        <taxon>Ascomycota</taxon>
        <taxon>Pezizomycotina</taxon>
        <taxon>Eurotiomycetes</taxon>
        <taxon>Eurotiomycetidae</taxon>
        <taxon>Eurotiales</taxon>
        <taxon>Trichocomaceae</taxon>
        <taxon>Talaromyces</taxon>
        <taxon>Talaromyces sect. Talaromyces</taxon>
    </lineage>
</organism>
<reference evidence="5 6" key="1">
    <citation type="journal article" date="2017" name="Biotechnol. Biofuels">
        <title>Differential beta-glucosidase expression as a function of carbon source availability in Talaromyces amestolkiae: a genomic and proteomic approach.</title>
        <authorList>
            <person name="de Eugenio L.I."/>
            <person name="Mendez-Liter J.A."/>
            <person name="Nieto-Dominguez M."/>
            <person name="Alonso L."/>
            <person name="Gil-Munoz J."/>
            <person name="Barriuso J."/>
            <person name="Prieto A."/>
            <person name="Martinez M.J."/>
        </authorList>
    </citation>
    <scope>NUCLEOTIDE SEQUENCE [LARGE SCALE GENOMIC DNA]</scope>
    <source>
        <strain evidence="5 6">CIB</strain>
    </source>
</reference>
<evidence type="ECO:0008006" key="7">
    <source>
        <dbReference type="Google" id="ProtNLM"/>
    </source>
</evidence>
<dbReference type="InterPro" id="IPR036249">
    <property type="entry name" value="Thioredoxin-like_sf"/>
</dbReference>
<gene>
    <name evidence="5" type="ORF">BHQ10_008354</name>
</gene>
<dbReference type="Gene3D" id="3.40.30.10">
    <property type="entry name" value="Glutaredoxin"/>
    <property type="match status" value="1"/>
</dbReference>
<dbReference type="CDD" id="cd03181">
    <property type="entry name" value="GST_C_EF1Bgamma_like"/>
    <property type="match status" value="1"/>
</dbReference>
<dbReference type="Pfam" id="PF00043">
    <property type="entry name" value="GST_C"/>
    <property type="match status" value="1"/>
</dbReference>
<dbReference type="InterPro" id="IPR036282">
    <property type="entry name" value="Glutathione-S-Trfase_C_sf"/>
</dbReference>
<evidence type="ECO:0000256" key="2">
    <source>
        <dbReference type="RuleBase" id="RU003494"/>
    </source>
</evidence>
<dbReference type="PANTHER" id="PTHR43986:SF1">
    <property type="entry name" value="ELONGATION FACTOR 1-GAMMA"/>
    <property type="match status" value="1"/>
</dbReference>
<dbReference type="GeneID" id="63797568"/>
<evidence type="ECO:0000313" key="5">
    <source>
        <dbReference type="EMBL" id="RAO72342.1"/>
    </source>
</evidence>
<dbReference type="EMBL" id="MIKG01000019">
    <property type="protein sequence ID" value="RAO72342.1"/>
    <property type="molecule type" value="Genomic_DNA"/>
</dbReference>
<dbReference type="PROSITE" id="PS50405">
    <property type="entry name" value="GST_CTER"/>
    <property type="match status" value="1"/>
</dbReference>
<dbReference type="InterPro" id="IPR010987">
    <property type="entry name" value="Glutathione-S-Trfase_C-like"/>
</dbReference>
<dbReference type="PANTHER" id="PTHR43986">
    <property type="entry name" value="ELONGATION FACTOR 1-GAMMA"/>
    <property type="match status" value="1"/>
</dbReference>
<dbReference type="GO" id="GO:0005634">
    <property type="term" value="C:nucleus"/>
    <property type="evidence" value="ECO:0007669"/>
    <property type="project" value="TreeGrafter"/>
</dbReference>
<evidence type="ECO:0000256" key="1">
    <source>
        <dbReference type="ARBA" id="ARBA00007409"/>
    </source>
</evidence>
<dbReference type="SUPFAM" id="SSF52833">
    <property type="entry name" value="Thioredoxin-like"/>
    <property type="match status" value="1"/>
</dbReference>
<evidence type="ECO:0000259" key="3">
    <source>
        <dbReference type="PROSITE" id="PS50404"/>
    </source>
</evidence>